<evidence type="ECO:0000313" key="2">
    <source>
        <dbReference type="EMBL" id="MFD2969959.1"/>
    </source>
</evidence>
<sequence>MARKVRHVMGISGGKDSAALAIYMKNNYPDLDIEYYTTDTGKELEETYQLIDNLENYLGKKIHRLVAAEDSHQNPFDHYYEIFGGFLPSSTARWCTKKLKLDPFEDYVGDDLVISYVGIRGDEDREGYISKKSNIQSIFPFRQNIWSIDVMKMAFDNANMDLLLKLYSDQQTTDTWTRIVETLERPLSKSFLLEHKVQLLLDMDTALFNRVIFQFLKMSDKPMATEAYFPLVDNTDILIKADIFRLLRESGVGVPAYYEPIEFEVDGQKGTYARSRSGCFFCFFQQKIEWVWLLEQHPDRFTKAIEYEKEGYSWMDERLEDLAKPARVAQIKRDYIKRQERAKKSVTNNSHLLLDILTDEGDGCIACFV</sequence>
<evidence type="ECO:0000259" key="1">
    <source>
        <dbReference type="Pfam" id="PF01507"/>
    </source>
</evidence>
<protein>
    <submittedName>
        <fullName evidence="2">Phosphoadenosine phosphosulfate reductase family protein</fullName>
    </submittedName>
</protein>
<organism evidence="2 3">
    <name type="scientific">Sphingobacterium bambusae</name>
    <dbReference type="NCBI Taxonomy" id="662858"/>
    <lineage>
        <taxon>Bacteria</taxon>
        <taxon>Pseudomonadati</taxon>
        <taxon>Bacteroidota</taxon>
        <taxon>Sphingobacteriia</taxon>
        <taxon>Sphingobacteriales</taxon>
        <taxon>Sphingobacteriaceae</taxon>
        <taxon>Sphingobacterium</taxon>
    </lineage>
</organism>
<dbReference type="Gene3D" id="3.40.50.620">
    <property type="entry name" value="HUPs"/>
    <property type="match status" value="1"/>
</dbReference>
<accession>A0ABW6BNH1</accession>
<comment type="caution">
    <text evidence="2">The sequence shown here is derived from an EMBL/GenBank/DDBJ whole genome shotgun (WGS) entry which is preliminary data.</text>
</comment>
<feature type="domain" description="Phosphoadenosine phosphosulphate reductase" evidence="1">
    <location>
        <begin position="7"/>
        <end position="125"/>
    </location>
</feature>
<name>A0ABW6BNH1_9SPHI</name>
<reference evidence="3" key="1">
    <citation type="journal article" date="2019" name="Int. J. Syst. Evol. Microbiol.">
        <title>The Global Catalogue of Microorganisms (GCM) 10K type strain sequencing project: providing services to taxonomists for standard genome sequencing and annotation.</title>
        <authorList>
            <consortium name="The Broad Institute Genomics Platform"/>
            <consortium name="The Broad Institute Genome Sequencing Center for Infectious Disease"/>
            <person name="Wu L."/>
            <person name="Ma J."/>
        </authorList>
    </citation>
    <scope>NUCLEOTIDE SEQUENCE [LARGE SCALE GENOMIC DNA]</scope>
    <source>
        <strain evidence="3">KCTC 22814</strain>
    </source>
</reference>
<dbReference type="InterPro" id="IPR014729">
    <property type="entry name" value="Rossmann-like_a/b/a_fold"/>
</dbReference>
<proteinExistence type="predicted"/>
<dbReference type="InterPro" id="IPR002500">
    <property type="entry name" value="PAPS_reduct_dom"/>
</dbReference>
<dbReference type="SUPFAM" id="SSF52402">
    <property type="entry name" value="Adenine nucleotide alpha hydrolases-like"/>
    <property type="match status" value="1"/>
</dbReference>
<dbReference type="Proteomes" id="UP001597525">
    <property type="component" value="Unassembled WGS sequence"/>
</dbReference>
<evidence type="ECO:0000313" key="3">
    <source>
        <dbReference type="Proteomes" id="UP001597525"/>
    </source>
</evidence>
<dbReference type="Pfam" id="PF01507">
    <property type="entry name" value="PAPS_reduct"/>
    <property type="match status" value="1"/>
</dbReference>
<dbReference type="RefSeq" id="WP_320183444.1">
    <property type="nucleotide sequence ID" value="NZ_CP138332.1"/>
</dbReference>
<gene>
    <name evidence="2" type="ORF">ACFS7Y_21395</name>
</gene>
<dbReference type="EMBL" id="JBHUPB010000015">
    <property type="protein sequence ID" value="MFD2969959.1"/>
    <property type="molecule type" value="Genomic_DNA"/>
</dbReference>
<keyword evidence="3" id="KW-1185">Reference proteome</keyword>